<proteinExistence type="predicted"/>
<dbReference type="Proteomes" id="UP001341840">
    <property type="component" value="Unassembled WGS sequence"/>
</dbReference>
<dbReference type="SUPFAM" id="SSF54928">
    <property type="entry name" value="RNA-binding domain, RBD"/>
    <property type="match status" value="1"/>
</dbReference>
<gene>
    <name evidence="4" type="ORF">PIB30_020747</name>
</gene>
<evidence type="ECO:0000313" key="5">
    <source>
        <dbReference type="Proteomes" id="UP001341840"/>
    </source>
</evidence>
<comment type="caution">
    <text evidence="4">The sequence shown here is derived from an EMBL/GenBank/DDBJ whole genome shotgun (WGS) entry which is preliminary data.</text>
</comment>
<evidence type="ECO:0000259" key="3">
    <source>
        <dbReference type="PROSITE" id="PS50102"/>
    </source>
</evidence>
<dbReference type="EMBL" id="JASCZI010271927">
    <property type="protein sequence ID" value="MED6217776.1"/>
    <property type="molecule type" value="Genomic_DNA"/>
</dbReference>
<dbReference type="PANTHER" id="PTHR48025:SF1">
    <property type="entry name" value="RRM DOMAIN-CONTAINING PROTEIN"/>
    <property type="match status" value="1"/>
</dbReference>
<protein>
    <recommendedName>
        <fullName evidence="3">RRM domain-containing protein</fullName>
    </recommendedName>
</protein>
<dbReference type="InterPro" id="IPR050502">
    <property type="entry name" value="Euk_RNA-bind_prot"/>
</dbReference>
<dbReference type="PROSITE" id="PS50102">
    <property type="entry name" value="RRM"/>
    <property type="match status" value="1"/>
</dbReference>
<keyword evidence="1 2" id="KW-0694">RNA-binding</keyword>
<keyword evidence="5" id="KW-1185">Reference proteome</keyword>
<evidence type="ECO:0000256" key="1">
    <source>
        <dbReference type="ARBA" id="ARBA00022884"/>
    </source>
</evidence>
<accession>A0ABU6Z705</accession>
<evidence type="ECO:0000256" key="2">
    <source>
        <dbReference type="PROSITE-ProRule" id="PRU00176"/>
    </source>
</evidence>
<dbReference type="InterPro" id="IPR012677">
    <property type="entry name" value="Nucleotide-bd_a/b_plait_sf"/>
</dbReference>
<dbReference type="InterPro" id="IPR000504">
    <property type="entry name" value="RRM_dom"/>
</dbReference>
<feature type="domain" description="RRM" evidence="3">
    <location>
        <begin position="42"/>
        <end position="123"/>
    </location>
</feature>
<evidence type="ECO:0000313" key="4">
    <source>
        <dbReference type="EMBL" id="MED6217776.1"/>
    </source>
</evidence>
<sequence>MTVIDGSSSPVMKADRGDKDCGADLGRRRRWRLKPLHLPPDFKLFVGSLPFSVDSAQLAELFENVGTLMVEGWFSDFHVIYDKMIERRRCFGVVTMSLIEQAETAKQQIDGCGRDYNCEVVEMSRGEALGN</sequence>
<dbReference type="PANTHER" id="PTHR48025">
    <property type="entry name" value="OS02G0815200 PROTEIN"/>
    <property type="match status" value="1"/>
</dbReference>
<organism evidence="4 5">
    <name type="scientific">Stylosanthes scabra</name>
    <dbReference type="NCBI Taxonomy" id="79078"/>
    <lineage>
        <taxon>Eukaryota</taxon>
        <taxon>Viridiplantae</taxon>
        <taxon>Streptophyta</taxon>
        <taxon>Embryophyta</taxon>
        <taxon>Tracheophyta</taxon>
        <taxon>Spermatophyta</taxon>
        <taxon>Magnoliopsida</taxon>
        <taxon>eudicotyledons</taxon>
        <taxon>Gunneridae</taxon>
        <taxon>Pentapetalae</taxon>
        <taxon>rosids</taxon>
        <taxon>fabids</taxon>
        <taxon>Fabales</taxon>
        <taxon>Fabaceae</taxon>
        <taxon>Papilionoideae</taxon>
        <taxon>50 kb inversion clade</taxon>
        <taxon>dalbergioids sensu lato</taxon>
        <taxon>Dalbergieae</taxon>
        <taxon>Pterocarpus clade</taxon>
        <taxon>Stylosanthes</taxon>
    </lineage>
</organism>
<dbReference type="SMART" id="SM00360">
    <property type="entry name" value="RRM"/>
    <property type="match status" value="1"/>
</dbReference>
<dbReference type="InterPro" id="IPR035979">
    <property type="entry name" value="RBD_domain_sf"/>
</dbReference>
<name>A0ABU6Z705_9FABA</name>
<dbReference type="Gene3D" id="3.30.70.330">
    <property type="match status" value="1"/>
</dbReference>
<reference evidence="4 5" key="1">
    <citation type="journal article" date="2023" name="Plants (Basel)">
        <title>Bridging the Gap: Combining Genomics and Transcriptomics Approaches to Understand Stylosanthes scabra, an Orphan Legume from the Brazilian Caatinga.</title>
        <authorList>
            <person name="Ferreira-Neto J.R.C."/>
            <person name="da Silva M.D."/>
            <person name="Binneck E."/>
            <person name="de Melo N.F."/>
            <person name="da Silva R.H."/>
            <person name="de Melo A.L.T.M."/>
            <person name="Pandolfi V."/>
            <person name="Bustamante F.O."/>
            <person name="Brasileiro-Vidal A.C."/>
            <person name="Benko-Iseppon A.M."/>
        </authorList>
    </citation>
    <scope>NUCLEOTIDE SEQUENCE [LARGE SCALE GENOMIC DNA]</scope>
    <source>
        <tissue evidence="4">Leaves</tissue>
    </source>
</reference>
<dbReference type="Pfam" id="PF00076">
    <property type="entry name" value="RRM_1"/>
    <property type="match status" value="1"/>
</dbReference>